<dbReference type="PANTHER" id="PTHR14202">
    <property type="entry name" value="60 KDA RIBONUCLEOPROTEIN SSA/RO"/>
    <property type="match status" value="1"/>
</dbReference>
<evidence type="ECO:0000256" key="2">
    <source>
        <dbReference type="ARBA" id="ARBA00007814"/>
    </source>
</evidence>
<keyword evidence="3" id="KW-0963">Cytoplasm</keyword>
<dbReference type="InterPro" id="IPR036465">
    <property type="entry name" value="vWFA_dom_sf"/>
</dbReference>
<comment type="similarity">
    <text evidence="2">Belongs to the Ro 60 kDa family.</text>
</comment>
<feature type="domain" description="TROVE" evidence="7">
    <location>
        <begin position="1"/>
        <end position="373"/>
    </location>
</feature>
<dbReference type="Gene3D" id="3.40.50.410">
    <property type="entry name" value="von Willebrand factor, type A domain"/>
    <property type="match status" value="1"/>
</dbReference>
<sequence>MEKPVAAADILLNRFLYISETECAYVPGNLFVHQYKKNQETVFDLVLQLQNGGKHNLIEEIFEKYLRSNFVPNNDNAIYVLALCCRRGDMKTSSICYKFVSRICKTPEDLMLFVKFMCTDFVDTNKKGFGRGMRKALAAWYLSREPLELAKIVGFCKSKHGRSHKDILSLSHVKSEDGNINAILTYAVSGYAATKKKFEVVEGFLEQPFFKLLTDLNEFKLCDDPQKACKFIEIYHFPVTLTPTHLLKSRQVWEAAVNIFSLKETMHYLHRLQNLGFLNPSNVHSKKILPKVLSYLKDKALMQRAKLHPLQAYILLRNYESGGKPYKFPKCEFKKKALESPDAKPIDPPNTAIINALKGMVDATMTMHNDIGARFMVTLDMRSQMFEAKCCQNPNISPGMAAIVMALALARRERECTVAVFTERGVQPVGLKDCSLQVAVDKLKNIKAGNVRMHKPIEWCISKKKQIDVFINIMECPSRLASTSSEESKERKCVIQELVKYRSKMNIPNCKLVSMFLARHNPAVGRNYINCIDFGGLDENIPKIVEHFAKDHFK</sequence>
<dbReference type="EMBL" id="GIIL01001382">
    <property type="protein sequence ID" value="NOV45108.1"/>
    <property type="molecule type" value="Transcribed_RNA"/>
</dbReference>
<dbReference type="InterPro" id="IPR008858">
    <property type="entry name" value="TROVE_dom"/>
</dbReference>
<evidence type="ECO:0000256" key="3">
    <source>
        <dbReference type="ARBA" id="ARBA00022490"/>
    </source>
</evidence>
<organism evidence="8">
    <name type="scientific">Xenopsylla cheopis</name>
    <name type="common">Oriental rat flea</name>
    <name type="synonym">Pulex cheopis</name>
    <dbReference type="NCBI Taxonomy" id="163159"/>
    <lineage>
        <taxon>Eukaryota</taxon>
        <taxon>Metazoa</taxon>
        <taxon>Ecdysozoa</taxon>
        <taxon>Arthropoda</taxon>
        <taxon>Hexapoda</taxon>
        <taxon>Insecta</taxon>
        <taxon>Pterygota</taxon>
        <taxon>Neoptera</taxon>
        <taxon>Endopterygota</taxon>
        <taxon>Siphonaptera</taxon>
        <taxon>Pulicidae</taxon>
        <taxon>Xenopsyllinae</taxon>
        <taxon>Xenopsylla</taxon>
    </lineage>
</organism>
<dbReference type="Pfam" id="PF25045">
    <property type="entry name" value="vWA_Ro60"/>
    <property type="match status" value="1"/>
</dbReference>
<dbReference type="GO" id="GO:1990904">
    <property type="term" value="C:ribonucleoprotein complex"/>
    <property type="evidence" value="ECO:0007669"/>
    <property type="project" value="UniProtKB-KW"/>
</dbReference>
<keyword evidence="5" id="KW-0694">RNA-binding</keyword>
<dbReference type="SUPFAM" id="SSF53300">
    <property type="entry name" value="vWA-like"/>
    <property type="match status" value="1"/>
</dbReference>
<evidence type="ECO:0000256" key="4">
    <source>
        <dbReference type="ARBA" id="ARBA00022723"/>
    </source>
</evidence>
<comment type="subcellular location">
    <subcellularLocation>
        <location evidence="1">Cytoplasm</location>
    </subcellularLocation>
</comment>
<evidence type="ECO:0000256" key="6">
    <source>
        <dbReference type="ARBA" id="ARBA00023274"/>
    </source>
</evidence>
<evidence type="ECO:0000256" key="5">
    <source>
        <dbReference type="ARBA" id="ARBA00022884"/>
    </source>
</evidence>
<evidence type="ECO:0000256" key="1">
    <source>
        <dbReference type="ARBA" id="ARBA00004496"/>
    </source>
</evidence>
<reference evidence="8" key="1">
    <citation type="submission" date="2020-03" db="EMBL/GenBank/DDBJ databases">
        <title>Transcriptomic Profiling of the Digestive Tract of the Rat Flea, Xenopsylla cheopis, Following Blood Feeding and Infection with Yersinia pestis.</title>
        <authorList>
            <person name="Bland D.M."/>
            <person name="Martens C.A."/>
            <person name="Virtaneva K."/>
            <person name="Kanakabandi K."/>
            <person name="Long D."/>
            <person name="Rosenke R."/>
            <person name="Saturday G.A."/>
            <person name="Hoyt F.H."/>
            <person name="Bruno D.P."/>
            <person name="Ribeiro J.M.C."/>
            <person name="Hinnebusch J."/>
        </authorList>
    </citation>
    <scope>NUCLEOTIDE SEQUENCE</scope>
</reference>
<dbReference type="AlphaFoldDB" id="A0A6M2DJC6"/>
<dbReference type="SUPFAM" id="SSF140864">
    <property type="entry name" value="TROVE domain-like"/>
    <property type="match status" value="1"/>
</dbReference>
<accession>A0A6M2DJC6</accession>
<dbReference type="GO" id="GO:0003723">
    <property type="term" value="F:RNA binding"/>
    <property type="evidence" value="ECO:0007669"/>
    <property type="project" value="UniProtKB-KW"/>
</dbReference>
<proteinExistence type="inferred from homology"/>
<dbReference type="PANTHER" id="PTHR14202:SF0">
    <property type="entry name" value="RNA-BINDING PROTEIN RO60"/>
    <property type="match status" value="1"/>
</dbReference>
<dbReference type="InterPro" id="IPR040322">
    <property type="entry name" value="TROVE2"/>
</dbReference>
<name>A0A6M2DJC6_XENCH</name>
<dbReference type="PROSITE" id="PS50988">
    <property type="entry name" value="TROVE"/>
    <property type="match status" value="1"/>
</dbReference>
<dbReference type="GO" id="GO:0005737">
    <property type="term" value="C:cytoplasm"/>
    <property type="evidence" value="ECO:0007669"/>
    <property type="project" value="UniProtKB-SubCell"/>
</dbReference>
<dbReference type="Pfam" id="PF05731">
    <property type="entry name" value="TROVE"/>
    <property type="match status" value="1"/>
</dbReference>
<protein>
    <submittedName>
        <fullName evidence="8">Putative 60 kDa ss-a/ro ribonucleoprotein</fullName>
    </submittedName>
</protein>
<dbReference type="InterPro" id="IPR037214">
    <property type="entry name" value="TROVE_dom_sf"/>
</dbReference>
<evidence type="ECO:0000313" key="8">
    <source>
        <dbReference type="EMBL" id="NOV45108.1"/>
    </source>
</evidence>
<keyword evidence="4" id="KW-0479">Metal-binding</keyword>
<keyword evidence="6 8" id="KW-0687">Ribonucleoprotein</keyword>
<evidence type="ECO:0000259" key="7">
    <source>
        <dbReference type="PROSITE" id="PS50988"/>
    </source>
</evidence>
<dbReference type="GO" id="GO:0046872">
    <property type="term" value="F:metal ion binding"/>
    <property type="evidence" value="ECO:0007669"/>
    <property type="project" value="UniProtKB-KW"/>
</dbReference>
<dbReference type="InterPro" id="IPR056800">
    <property type="entry name" value="vWA_Ro60"/>
</dbReference>